<keyword evidence="5" id="KW-0732">Signal</keyword>
<feature type="chain" id="PRO_5043406304" description="Lipase domain-containing protein" evidence="5">
    <location>
        <begin position="24"/>
        <end position="223"/>
    </location>
</feature>
<feature type="domain" description="Lipase" evidence="6">
    <location>
        <begin position="101"/>
        <end position="216"/>
    </location>
</feature>
<name>A0AAV6VNG7_9ARAC</name>
<evidence type="ECO:0000256" key="5">
    <source>
        <dbReference type="SAM" id="SignalP"/>
    </source>
</evidence>
<dbReference type="GO" id="GO:0005615">
    <property type="term" value="C:extracellular space"/>
    <property type="evidence" value="ECO:0007669"/>
    <property type="project" value="TreeGrafter"/>
</dbReference>
<dbReference type="SUPFAM" id="SSF53474">
    <property type="entry name" value="alpha/beta-Hydrolases"/>
    <property type="match status" value="1"/>
</dbReference>
<evidence type="ECO:0000313" key="7">
    <source>
        <dbReference type="EMBL" id="KAG8198202.1"/>
    </source>
</evidence>
<comment type="subcellular location">
    <subcellularLocation>
        <location evidence="1">Secreted</location>
    </subcellularLocation>
</comment>
<dbReference type="GO" id="GO:0016042">
    <property type="term" value="P:lipid catabolic process"/>
    <property type="evidence" value="ECO:0007669"/>
    <property type="project" value="TreeGrafter"/>
</dbReference>
<comment type="caution">
    <text evidence="7">The sequence shown here is derived from an EMBL/GenBank/DDBJ whole genome shotgun (WGS) entry which is preliminary data.</text>
</comment>
<evidence type="ECO:0000256" key="3">
    <source>
        <dbReference type="ARBA" id="ARBA00022525"/>
    </source>
</evidence>
<sequence>MQVFFFGALFLSVLIVFTATAHSDKGNSSIPGQILDHLPKRKISPLIDKFTIDYQILAKGEQSSLPAQIFEYLTAQLYYSQLELFNSDLKIDEIFRNIFQAVKELFLQNRLVLVNYLLYSSRNEGAKVLQFNKTSLEESGFDSSLDTKILIHGYTVELLNTSIYFDIIDKLLLSGNYNVILVDWTDYNQAPYYCAVGYAYLVGLDLANLIGFLLVRYSVTCTV</sequence>
<dbReference type="Proteomes" id="UP000827092">
    <property type="component" value="Unassembled WGS sequence"/>
</dbReference>
<dbReference type="PRINTS" id="PR00821">
    <property type="entry name" value="TAGLIPASE"/>
</dbReference>
<organism evidence="7 8">
    <name type="scientific">Oedothorax gibbosus</name>
    <dbReference type="NCBI Taxonomy" id="931172"/>
    <lineage>
        <taxon>Eukaryota</taxon>
        <taxon>Metazoa</taxon>
        <taxon>Ecdysozoa</taxon>
        <taxon>Arthropoda</taxon>
        <taxon>Chelicerata</taxon>
        <taxon>Arachnida</taxon>
        <taxon>Araneae</taxon>
        <taxon>Araneomorphae</taxon>
        <taxon>Entelegynae</taxon>
        <taxon>Araneoidea</taxon>
        <taxon>Linyphiidae</taxon>
        <taxon>Erigoninae</taxon>
        <taxon>Oedothorax</taxon>
    </lineage>
</organism>
<keyword evidence="3" id="KW-0964">Secreted</keyword>
<dbReference type="InterPro" id="IPR029058">
    <property type="entry name" value="AB_hydrolase_fold"/>
</dbReference>
<dbReference type="InterPro" id="IPR000734">
    <property type="entry name" value="TAG_lipase"/>
</dbReference>
<dbReference type="AlphaFoldDB" id="A0AAV6VNG7"/>
<dbReference type="PANTHER" id="PTHR11610">
    <property type="entry name" value="LIPASE"/>
    <property type="match status" value="1"/>
</dbReference>
<evidence type="ECO:0000256" key="1">
    <source>
        <dbReference type="ARBA" id="ARBA00004613"/>
    </source>
</evidence>
<evidence type="ECO:0000313" key="8">
    <source>
        <dbReference type="Proteomes" id="UP000827092"/>
    </source>
</evidence>
<evidence type="ECO:0000256" key="4">
    <source>
        <dbReference type="RuleBase" id="RU004262"/>
    </source>
</evidence>
<dbReference type="EMBL" id="JAFNEN010000042">
    <property type="protein sequence ID" value="KAG8198202.1"/>
    <property type="molecule type" value="Genomic_DNA"/>
</dbReference>
<evidence type="ECO:0000259" key="6">
    <source>
        <dbReference type="Pfam" id="PF00151"/>
    </source>
</evidence>
<reference evidence="7 8" key="1">
    <citation type="journal article" date="2022" name="Nat. Ecol. Evol.">
        <title>A masculinizing supergene underlies an exaggerated male reproductive morph in a spider.</title>
        <authorList>
            <person name="Hendrickx F."/>
            <person name="De Corte Z."/>
            <person name="Sonet G."/>
            <person name="Van Belleghem S.M."/>
            <person name="Kostlbacher S."/>
            <person name="Vangestel C."/>
        </authorList>
    </citation>
    <scope>NUCLEOTIDE SEQUENCE [LARGE SCALE GENOMIC DNA]</scope>
    <source>
        <strain evidence="7">W744_W776</strain>
    </source>
</reference>
<keyword evidence="8" id="KW-1185">Reference proteome</keyword>
<evidence type="ECO:0000256" key="2">
    <source>
        <dbReference type="ARBA" id="ARBA00010701"/>
    </source>
</evidence>
<dbReference type="Gene3D" id="3.40.50.1820">
    <property type="entry name" value="alpha/beta hydrolase"/>
    <property type="match status" value="1"/>
</dbReference>
<accession>A0AAV6VNG7</accession>
<proteinExistence type="inferred from homology"/>
<dbReference type="GO" id="GO:0016298">
    <property type="term" value="F:lipase activity"/>
    <property type="evidence" value="ECO:0007669"/>
    <property type="project" value="InterPro"/>
</dbReference>
<feature type="signal peptide" evidence="5">
    <location>
        <begin position="1"/>
        <end position="23"/>
    </location>
</feature>
<dbReference type="Pfam" id="PF00151">
    <property type="entry name" value="Lipase"/>
    <property type="match status" value="1"/>
</dbReference>
<dbReference type="InterPro" id="IPR013818">
    <property type="entry name" value="Lipase"/>
</dbReference>
<protein>
    <recommendedName>
        <fullName evidence="6">Lipase domain-containing protein</fullName>
    </recommendedName>
</protein>
<comment type="similarity">
    <text evidence="2 4">Belongs to the AB hydrolase superfamily. Lipase family.</text>
</comment>
<gene>
    <name evidence="7" type="ORF">JTE90_015300</name>
</gene>